<evidence type="ECO:0000256" key="1">
    <source>
        <dbReference type="ARBA" id="ARBA00023002"/>
    </source>
</evidence>
<keyword evidence="4" id="KW-1185">Reference proteome</keyword>
<feature type="domain" description="Pyruvate/ketoisovalerate oxidoreductase catalytic" evidence="2">
    <location>
        <begin position="17"/>
        <end position="181"/>
    </location>
</feature>
<dbReference type="Gene3D" id="3.40.920.10">
    <property type="entry name" value="Pyruvate-ferredoxin oxidoreductase, PFOR, domain III"/>
    <property type="match status" value="1"/>
</dbReference>
<dbReference type="AlphaFoldDB" id="A0A7G1GBT2"/>
<dbReference type="PANTHER" id="PTHR42730:SF1">
    <property type="entry name" value="2-OXOGLUTARATE SYNTHASE SUBUNIT KORC"/>
    <property type="match status" value="1"/>
</dbReference>
<evidence type="ECO:0000313" key="4">
    <source>
        <dbReference type="Proteomes" id="UP000516361"/>
    </source>
</evidence>
<evidence type="ECO:0000259" key="2">
    <source>
        <dbReference type="Pfam" id="PF01558"/>
    </source>
</evidence>
<name>A0A7G1GBT2_9BACT</name>
<sequence>MNLSISKPFSVRFAGEAGQGNIMMGHVFANALVKEGYNVVQTLHYGARVRGGLSYTDVLFDKVPIDFPKAETFDILYVMHDVAVPQVEHLKKNSLVFYDDEFVKKLPQTVSRKTKKVIKVSASKIAYNEIGNINVSNMVGLGILASVTGILSLDVLISTMKENVKENYYEMDEKALNLGYEFTKKTYKIRSGEKVTKLGRNFE</sequence>
<gene>
    <name evidence="3" type="ORF">OSSY52_21030</name>
</gene>
<reference evidence="3 4" key="1">
    <citation type="submission" date="2018-06" db="EMBL/GenBank/DDBJ databases">
        <title>Genome sequencing of Oceanotoga sp. sy52.</title>
        <authorList>
            <person name="Mori K."/>
        </authorList>
    </citation>
    <scope>NUCLEOTIDE SEQUENCE [LARGE SCALE GENOMIC DNA]</scope>
    <source>
        <strain evidence="4">sy52</strain>
    </source>
</reference>
<dbReference type="InterPro" id="IPR019752">
    <property type="entry name" value="Pyrv/ketoisovalerate_OxRed_cat"/>
</dbReference>
<dbReference type="Pfam" id="PF01558">
    <property type="entry name" value="POR"/>
    <property type="match status" value="1"/>
</dbReference>
<protein>
    <submittedName>
        <fullName evidence="3">2-oxoglutarate ferredoxin oxidoreductase subunit gamma</fullName>
    </submittedName>
</protein>
<dbReference type="KEGG" id="ocy:OSSY52_21030"/>
<evidence type="ECO:0000313" key="3">
    <source>
        <dbReference type="EMBL" id="BBE31962.1"/>
    </source>
</evidence>
<dbReference type="GO" id="GO:0016903">
    <property type="term" value="F:oxidoreductase activity, acting on the aldehyde or oxo group of donors"/>
    <property type="evidence" value="ECO:0007669"/>
    <property type="project" value="InterPro"/>
</dbReference>
<dbReference type="InterPro" id="IPR002869">
    <property type="entry name" value="Pyrv_flavodox_OxRed_cen"/>
</dbReference>
<dbReference type="RefSeq" id="WP_190614822.1">
    <property type="nucleotide sequence ID" value="NZ_AP018712.1"/>
</dbReference>
<proteinExistence type="predicted"/>
<organism evidence="3 4">
    <name type="scientific">Tepiditoga spiralis</name>
    <dbReference type="NCBI Taxonomy" id="2108365"/>
    <lineage>
        <taxon>Bacteria</taxon>
        <taxon>Thermotogati</taxon>
        <taxon>Thermotogota</taxon>
        <taxon>Thermotogae</taxon>
        <taxon>Petrotogales</taxon>
        <taxon>Petrotogaceae</taxon>
        <taxon>Tepiditoga</taxon>
    </lineage>
</organism>
<dbReference type="PANTHER" id="PTHR42730">
    <property type="entry name" value="2-OXOGLUTARATE SYNTHASE SUBUNIT KORC"/>
    <property type="match status" value="1"/>
</dbReference>
<dbReference type="Proteomes" id="UP000516361">
    <property type="component" value="Chromosome"/>
</dbReference>
<keyword evidence="1" id="KW-0560">Oxidoreductase</keyword>
<dbReference type="InterPro" id="IPR052554">
    <property type="entry name" value="2-oxoglutarate_synth_KorC"/>
</dbReference>
<accession>A0A7G1GBT2</accession>
<dbReference type="SUPFAM" id="SSF53323">
    <property type="entry name" value="Pyruvate-ferredoxin oxidoreductase, PFOR, domain III"/>
    <property type="match status" value="1"/>
</dbReference>
<dbReference type="InParanoid" id="A0A7G1GBT2"/>
<dbReference type="EMBL" id="AP018712">
    <property type="protein sequence ID" value="BBE31962.1"/>
    <property type="molecule type" value="Genomic_DNA"/>
</dbReference>